<dbReference type="Pfam" id="PF10588">
    <property type="entry name" value="NADH-G_4Fe-4S_3"/>
    <property type="match status" value="1"/>
</dbReference>
<dbReference type="CDD" id="cd02773">
    <property type="entry name" value="MopB_Res-Cmplx1_Nad11"/>
    <property type="match status" value="1"/>
</dbReference>
<feature type="domain" description="2Fe-2S ferredoxin-type" evidence="14">
    <location>
        <begin position="1"/>
        <end position="86"/>
    </location>
</feature>
<dbReference type="PROSITE" id="PS51839">
    <property type="entry name" value="4FE4S_HC3"/>
    <property type="match status" value="1"/>
</dbReference>
<keyword evidence="10 13" id="KW-0520">NAD</keyword>
<dbReference type="Pfam" id="PF13510">
    <property type="entry name" value="Fer2_4"/>
    <property type="match status" value="1"/>
</dbReference>
<dbReference type="EC" id="7.1.1.-" evidence="13"/>
<comment type="catalytic activity">
    <reaction evidence="12 13">
        <text>a quinone + NADH + 5 H(+)(in) = a quinol + NAD(+) + 4 H(+)(out)</text>
        <dbReference type="Rhea" id="RHEA:57888"/>
        <dbReference type="ChEBI" id="CHEBI:15378"/>
        <dbReference type="ChEBI" id="CHEBI:24646"/>
        <dbReference type="ChEBI" id="CHEBI:57540"/>
        <dbReference type="ChEBI" id="CHEBI:57945"/>
        <dbReference type="ChEBI" id="CHEBI:132124"/>
    </reaction>
</comment>
<comment type="cofactor">
    <cofactor evidence="13">
        <name>[2Fe-2S] cluster</name>
        <dbReference type="ChEBI" id="CHEBI:190135"/>
    </cofactor>
    <text evidence="13">Binds 1 [2Fe-2S] cluster per subunit.</text>
</comment>
<evidence type="ECO:0000313" key="17">
    <source>
        <dbReference type="EMBL" id="MBL0402382.1"/>
    </source>
</evidence>
<dbReference type="PROSITE" id="PS00642">
    <property type="entry name" value="COMPLEX1_75K_2"/>
    <property type="match status" value="1"/>
</dbReference>
<dbReference type="Gene3D" id="3.40.50.740">
    <property type="match status" value="1"/>
</dbReference>
<dbReference type="SUPFAM" id="SSF53706">
    <property type="entry name" value="Formate dehydrogenase/DMSO reductase, domains 1-3"/>
    <property type="match status" value="1"/>
</dbReference>
<dbReference type="Proteomes" id="UP000605848">
    <property type="component" value="Unassembled WGS sequence"/>
</dbReference>
<dbReference type="Pfam" id="PF00384">
    <property type="entry name" value="Molybdopterin"/>
    <property type="match status" value="1"/>
</dbReference>
<evidence type="ECO:0000256" key="13">
    <source>
        <dbReference type="RuleBase" id="RU003525"/>
    </source>
</evidence>
<evidence type="ECO:0000259" key="16">
    <source>
        <dbReference type="PROSITE" id="PS51839"/>
    </source>
</evidence>
<evidence type="ECO:0000256" key="5">
    <source>
        <dbReference type="ARBA" id="ARBA00022714"/>
    </source>
</evidence>
<dbReference type="AlphaFoldDB" id="A0A936Z6H9"/>
<accession>A0A936Z6H9</accession>
<evidence type="ECO:0000259" key="15">
    <source>
        <dbReference type="PROSITE" id="PS51669"/>
    </source>
</evidence>
<keyword evidence="4 13" id="KW-0004">4Fe-4S</keyword>
<feature type="domain" description="4Fe-4S Mo/W bis-MGD-type" evidence="15">
    <location>
        <begin position="223"/>
        <end position="279"/>
    </location>
</feature>
<dbReference type="FunFam" id="3.30.70.20:FF:000002">
    <property type="entry name" value="NADH-ubiquinone oxidoreductase 75 kDa subunit"/>
    <property type="match status" value="1"/>
</dbReference>
<evidence type="ECO:0000256" key="12">
    <source>
        <dbReference type="ARBA" id="ARBA00047712"/>
    </source>
</evidence>
<dbReference type="InterPro" id="IPR019574">
    <property type="entry name" value="NADH_UbQ_OxRdtase_Gsu_4Fe4S-bd"/>
</dbReference>
<dbReference type="RefSeq" id="WP_202055077.1">
    <property type="nucleotide sequence ID" value="NZ_JAEQMY010000001.1"/>
</dbReference>
<dbReference type="InterPro" id="IPR054351">
    <property type="entry name" value="NADH_UbQ_OxRdtase_ferredoxin"/>
</dbReference>
<dbReference type="Pfam" id="PF22117">
    <property type="entry name" value="Fer4_Nqo3"/>
    <property type="match status" value="1"/>
</dbReference>
<keyword evidence="17" id="KW-0560">Oxidoreductase</keyword>
<dbReference type="PROSITE" id="PS51669">
    <property type="entry name" value="4FE4S_MOW_BIS_MGD"/>
    <property type="match status" value="1"/>
</dbReference>
<evidence type="ECO:0000256" key="11">
    <source>
        <dbReference type="ARBA" id="ARBA00023136"/>
    </source>
</evidence>
<dbReference type="GO" id="GO:0042773">
    <property type="term" value="P:ATP synthesis coupled electron transport"/>
    <property type="evidence" value="ECO:0007669"/>
    <property type="project" value="InterPro"/>
</dbReference>
<reference evidence="17" key="1">
    <citation type="submission" date="2021-01" db="EMBL/GenBank/DDBJ databases">
        <title>Microvirga sp.</title>
        <authorList>
            <person name="Kim M.K."/>
        </authorList>
    </citation>
    <scope>NUCLEOTIDE SEQUENCE</scope>
    <source>
        <strain evidence="17">5420S-16</strain>
    </source>
</reference>
<dbReference type="InterPro" id="IPR015405">
    <property type="entry name" value="NDUFS1-like_C"/>
</dbReference>
<evidence type="ECO:0000256" key="10">
    <source>
        <dbReference type="ARBA" id="ARBA00023027"/>
    </source>
</evidence>
<dbReference type="GO" id="GO:0016020">
    <property type="term" value="C:membrane"/>
    <property type="evidence" value="ECO:0007669"/>
    <property type="project" value="UniProtKB-SubCell"/>
</dbReference>
<protein>
    <recommendedName>
        <fullName evidence="13">NADH-quinone oxidoreductase</fullName>
        <ecNumber evidence="13">7.1.1.-</ecNumber>
    </recommendedName>
</protein>
<comment type="similarity">
    <text evidence="3 13">Belongs to the complex I 75 kDa subunit family.</text>
</comment>
<keyword evidence="7 13" id="KW-1278">Translocase</keyword>
<keyword evidence="9 13" id="KW-0411">Iron-sulfur</keyword>
<keyword evidence="11" id="KW-0472">Membrane</keyword>
<dbReference type="InterPro" id="IPR010228">
    <property type="entry name" value="NADH_UbQ_OxRdtase_Gsu"/>
</dbReference>
<evidence type="ECO:0000256" key="8">
    <source>
        <dbReference type="ARBA" id="ARBA00023004"/>
    </source>
</evidence>
<name>A0A936Z6H9_9HYPH</name>
<evidence type="ECO:0000256" key="3">
    <source>
        <dbReference type="ARBA" id="ARBA00005404"/>
    </source>
</evidence>
<comment type="function">
    <text evidence="13">NDH-1 shuttles electrons from NADH, via FMN and iron-sulfur (Fe-S) centers, to quinones in the respiratory chain. Couples the redox reaction to proton translocation (for every two electrons transferred, four hydrogen ions are translocated across the cytoplasmic membrane), and thus conserves the redox energy in a proton gradient.</text>
</comment>
<dbReference type="GO" id="GO:0051539">
    <property type="term" value="F:4 iron, 4 sulfur cluster binding"/>
    <property type="evidence" value="ECO:0007669"/>
    <property type="project" value="UniProtKB-KW"/>
</dbReference>
<evidence type="ECO:0000256" key="1">
    <source>
        <dbReference type="ARBA" id="ARBA00001966"/>
    </source>
</evidence>
<dbReference type="PANTHER" id="PTHR43105">
    <property type="entry name" value="RESPIRATORY NITRATE REDUCTASE"/>
    <property type="match status" value="1"/>
</dbReference>
<keyword evidence="6 13" id="KW-0479">Metal-binding</keyword>
<dbReference type="InterPro" id="IPR001041">
    <property type="entry name" value="2Fe-2S_ferredoxin-type"/>
</dbReference>
<dbReference type="Gene3D" id="3.10.20.740">
    <property type="match status" value="1"/>
</dbReference>
<dbReference type="InterPro" id="IPR050123">
    <property type="entry name" value="Prok_molybdopt-oxidoreductase"/>
</dbReference>
<dbReference type="PROSITE" id="PS00643">
    <property type="entry name" value="COMPLEX1_75K_3"/>
    <property type="match status" value="1"/>
</dbReference>
<dbReference type="InterPro" id="IPR036010">
    <property type="entry name" value="2Fe-2S_ferredoxin-like_sf"/>
</dbReference>
<dbReference type="InterPro" id="IPR000283">
    <property type="entry name" value="NADH_UbQ_OxRdtase_75kDa_su_CS"/>
</dbReference>
<evidence type="ECO:0000256" key="9">
    <source>
        <dbReference type="ARBA" id="ARBA00023014"/>
    </source>
</evidence>
<keyword evidence="8 13" id="KW-0408">Iron</keyword>
<dbReference type="NCBIfam" id="TIGR01973">
    <property type="entry name" value="NuoG"/>
    <property type="match status" value="1"/>
</dbReference>
<evidence type="ECO:0000313" key="18">
    <source>
        <dbReference type="Proteomes" id="UP000605848"/>
    </source>
</evidence>
<dbReference type="Gene3D" id="3.30.200.210">
    <property type="match status" value="1"/>
</dbReference>
<organism evidence="17 18">
    <name type="scientific">Microvirga aerilata</name>
    <dbReference type="NCBI Taxonomy" id="670292"/>
    <lineage>
        <taxon>Bacteria</taxon>
        <taxon>Pseudomonadati</taxon>
        <taxon>Pseudomonadota</taxon>
        <taxon>Alphaproteobacteria</taxon>
        <taxon>Hyphomicrobiales</taxon>
        <taxon>Methylobacteriaceae</taxon>
        <taxon>Microvirga</taxon>
    </lineage>
</organism>
<comment type="cofactor">
    <cofactor evidence="1 13">
        <name>[4Fe-4S] cluster</name>
        <dbReference type="ChEBI" id="CHEBI:49883"/>
    </cofactor>
</comment>
<evidence type="ECO:0000256" key="6">
    <source>
        <dbReference type="ARBA" id="ARBA00022723"/>
    </source>
</evidence>
<dbReference type="Pfam" id="PF09326">
    <property type="entry name" value="NADH_dhqG_C"/>
    <property type="match status" value="1"/>
</dbReference>
<dbReference type="GO" id="GO:0008137">
    <property type="term" value="F:NADH dehydrogenase (ubiquinone) activity"/>
    <property type="evidence" value="ECO:0007669"/>
    <property type="project" value="UniProtKB-UniRule"/>
</dbReference>
<dbReference type="PROSITE" id="PS00641">
    <property type="entry name" value="COMPLEX1_75K_1"/>
    <property type="match status" value="1"/>
</dbReference>
<keyword evidence="5 13" id="KW-0001">2Fe-2S</keyword>
<dbReference type="GO" id="GO:0048038">
    <property type="term" value="F:quinone binding"/>
    <property type="evidence" value="ECO:0007669"/>
    <property type="project" value="UniProtKB-UniRule"/>
</dbReference>
<dbReference type="SUPFAM" id="SSF54292">
    <property type="entry name" value="2Fe-2S ferredoxin-like"/>
    <property type="match status" value="1"/>
</dbReference>
<evidence type="ECO:0000259" key="14">
    <source>
        <dbReference type="PROSITE" id="PS51085"/>
    </source>
</evidence>
<keyword evidence="13" id="KW-0874">Quinone</keyword>
<dbReference type="FunFam" id="3.10.20.740:FF:000004">
    <property type="entry name" value="NADH-quinone oxidoreductase"/>
    <property type="match status" value="1"/>
</dbReference>
<dbReference type="InterPro" id="IPR006656">
    <property type="entry name" value="Mopterin_OxRdtase"/>
</dbReference>
<proteinExistence type="inferred from homology"/>
<evidence type="ECO:0000256" key="4">
    <source>
        <dbReference type="ARBA" id="ARBA00022485"/>
    </source>
</evidence>
<dbReference type="EMBL" id="JAEQMY010000001">
    <property type="protein sequence ID" value="MBL0402382.1"/>
    <property type="molecule type" value="Genomic_DNA"/>
</dbReference>
<dbReference type="SMART" id="SM00929">
    <property type="entry name" value="NADH-G_4Fe-4S_3"/>
    <property type="match status" value="1"/>
</dbReference>
<feature type="domain" description="4Fe-4S His(Cys)3-ligated-type" evidence="16">
    <location>
        <begin position="86"/>
        <end position="125"/>
    </location>
</feature>
<gene>
    <name evidence="17" type="ORF">JKG68_00190</name>
</gene>
<comment type="subcellular location">
    <subcellularLocation>
        <location evidence="2">Membrane</location>
    </subcellularLocation>
</comment>
<dbReference type="PANTHER" id="PTHR43105:SF13">
    <property type="entry name" value="NADH-UBIQUINONE OXIDOREDUCTASE 75 KDA SUBUNIT, MITOCHONDRIAL"/>
    <property type="match status" value="1"/>
</dbReference>
<comment type="caution">
    <text evidence="17">The sequence shown here is derived from an EMBL/GenBank/DDBJ whole genome shotgun (WGS) entry which is preliminary data.</text>
</comment>
<sequence>MTKIIVDGVEVDVPAEYTLLQAAEAAGAEIPRFCYHERLSIAGNCRMCLVEVKGAPKPVASCAWGVRDCRPGPNGEPPEISTKSPTVKKAREGVMEFLLINHPLDCPICDQGGQCDLQDQAMAYGVDTSRFHENKRAVTDKYLGPLVRTSMNRCIHCTRCIRFSAEVAGVSDLGALWRGEDMEITSYLEKALGSELQANVADLCPVGALTHKPESYHYRPWELTKTDSVDVMDAVGSSIRVDSRGREVMRILPRVNEAVNEEWITDKTRHIVDGLRLQRLDRPFVRDNGRLRPASWQEAFATIANRVKSTSPQRIGAIVGDLAAVEEMFALKLLMQSLGVTNIDARQDGTVLSSAYGRGSYLFNTTISGIEDADAILIVGSNPRLEASLVNVRIRKRWRVAPPPIALIGEHADLTYPYEYLGAGPETLADLVSGRHSFMEKLRGAERPLIIVGQGALTRPDGLAVLSAAAGLARDVGAVNEGWNGFSILHTAASRVGALDLGLVPGEGGVTAQEMAQGGVDVLFNLGADEIEIAPGAFVVYQGTHGDRGAHRADVILPAATYTEKSGTYVNTEGRVQLANRAAFAPGEAREDWAILRALSDVLGHRLPFDSLNALRAKLYASHPHFAGIEMVQPADGAAAIQALAGIGGNLGREAFVSPVQDFYLTNPIARASGVMAECSALARELKLEAAE</sequence>
<dbReference type="GO" id="GO:0046872">
    <property type="term" value="F:metal ion binding"/>
    <property type="evidence" value="ECO:0007669"/>
    <property type="project" value="UniProtKB-UniRule"/>
</dbReference>
<dbReference type="Pfam" id="PF22151">
    <property type="entry name" value="Fer4_NDSU1"/>
    <property type="match status" value="1"/>
</dbReference>
<dbReference type="CDD" id="cd00207">
    <property type="entry name" value="fer2"/>
    <property type="match status" value="1"/>
</dbReference>
<keyword evidence="18" id="KW-1185">Reference proteome</keyword>
<dbReference type="GO" id="GO:0051537">
    <property type="term" value="F:2 iron, 2 sulfur cluster binding"/>
    <property type="evidence" value="ECO:0007669"/>
    <property type="project" value="UniProtKB-UniRule"/>
</dbReference>
<dbReference type="InterPro" id="IPR006963">
    <property type="entry name" value="Mopterin_OxRdtase_4Fe-4S_dom"/>
</dbReference>
<evidence type="ECO:0000256" key="2">
    <source>
        <dbReference type="ARBA" id="ARBA00004370"/>
    </source>
</evidence>
<dbReference type="FunFam" id="3.30.200.210:FF:000002">
    <property type="entry name" value="NADH-ubiquinone oxidoreductase 75 kDa subunit"/>
    <property type="match status" value="1"/>
</dbReference>
<dbReference type="SUPFAM" id="SSF54862">
    <property type="entry name" value="4Fe-4S ferredoxins"/>
    <property type="match status" value="1"/>
</dbReference>
<dbReference type="GO" id="GO:0016651">
    <property type="term" value="F:oxidoreductase activity, acting on NAD(P)H"/>
    <property type="evidence" value="ECO:0007669"/>
    <property type="project" value="InterPro"/>
</dbReference>
<dbReference type="PROSITE" id="PS51085">
    <property type="entry name" value="2FE2S_FER_2"/>
    <property type="match status" value="1"/>
</dbReference>
<evidence type="ECO:0000256" key="7">
    <source>
        <dbReference type="ARBA" id="ARBA00022967"/>
    </source>
</evidence>